<comment type="subcellular location">
    <subcellularLocation>
        <location evidence="1 7">Cell membrane</location>
        <topology evidence="1 7">Multi-pass membrane protein</topology>
    </subcellularLocation>
</comment>
<evidence type="ECO:0000313" key="21">
    <source>
        <dbReference type="Proteomes" id="UP000275263"/>
    </source>
</evidence>
<dbReference type="Proteomes" id="UP001262343">
    <property type="component" value="Unassembled WGS sequence"/>
</dbReference>
<evidence type="ECO:0000313" key="10">
    <source>
        <dbReference type="EMBL" id="ANH47916.1"/>
    </source>
</evidence>
<dbReference type="Proteomes" id="UP000275263">
    <property type="component" value="Unassembled WGS sequence"/>
</dbReference>
<feature type="transmembrane region" description="Helical" evidence="7">
    <location>
        <begin position="246"/>
        <end position="272"/>
    </location>
</feature>
<keyword evidence="6 7" id="KW-0472">Membrane</keyword>
<evidence type="ECO:0000313" key="16">
    <source>
        <dbReference type="EMBL" id="RPF68224.1"/>
    </source>
</evidence>
<dbReference type="PATRIC" id="fig|210.1916.peg.305"/>
<evidence type="ECO:0000313" key="19">
    <source>
        <dbReference type="Proteomes" id="UP000078062"/>
    </source>
</evidence>
<dbReference type="Proteomes" id="UP000037777">
    <property type="component" value="Unassembled WGS sequence"/>
</dbReference>
<keyword evidence="3" id="KW-1003">Cell membrane</keyword>
<feature type="transmembrane region" description="Helical" evidence="7">
    <location>
        <begin position="200"/>
        <end position="226"/>
    </location>
</feature>
<evidence type="ECO:0000313" key="17">
    <source>
        <dbReference type="Proteomes" id="UP000037777"/>
    </source>
</evidence>
<dbReference type="PANTHER" id="PTHR43386:SF1">
    <property type="entry name" value="D,D-DIPEPTIDE TRANSPORT SYSTEM PERMEASE PROTEIN DDPC-RELATED"/>
    <property type="match status" value="1"/>
</dbReference>
<evidence type="ECO:0000313" key="18">
    <source>
        <dbReference type="Proteomes" id="UP000078049"/>
    </source>
</evidence>
<dbReference type="Pfam" id="PF12911">
    <property type="entry name" value="OppC_N"/>
    <property type="match status" value="1"/>
</dbReference>
<keyword evidence="5 7" id="KW-1133">Transmembrane helix</keyword>
<dbReference type="Proteomes" id="UP000078062">
    <property type="component" value="Chromosome"/>
</dbReference>
<dbReference type="GO" id="GO:0055085">
    <property type="term" value="P:transmembrane transport"/>
    <property type="evidence" value="ECO:0007669"/>
    <property type="project" value="InterPro"/>
</dbReference>
<reference evidence="16 21" key="4">
    <citation type="journal article" date="2017" name="Gut Pathog.">
        <title>Mycobacterium avium subsp. paratuberculosis and associated risk factors for inflammatory bowel disease in Iranian patients.</title>
        <authorList>
            <person name="Zamani S."/>
            <person name="Zali M.R."/>
            <person name="Aghdaei H.A."/>
            <person name="Sechi L.A."/>
            <person name="Niegowska M."/>
            <person name="Caggiu E."/>
            <person name="Keshavarz R."/>
            <person name="Mosavari N."/>
            <person name="Feizabadi M.M."/>
        </authorList>
    </citation>
    <scope>NUCLEOTIDE SEQUENCE [LARGE SCALE GENOMIC DNA]</scope>
    <source>
        <strain evidence="16 21">1057</strain>
    </source>
</reference>
<name>A0A024C7N9_HELPX</name>
<feature type="transmembrane region" description="Helical" evidence="7">
    <location>
        <begin position="16"/>
        <end position="38"/>
    </location>
</feature>
<dbReference type="EMBL" id="CP011485">
    <property type="protein sequence ID" value="ANH46562.1"/>
    <property type="molecule type" value="Genomic_DNA"/>
</dbReference>
<dbReference type="CDD" id="cd06261">
    <property type="entry name" value="TM_PBP2"/>
    <property type="match status" value="1"/>
</dbReference>
<reference evidence="18 19" key="1">
    <citation type="submission" date="2014-04" db="EMBL/GenBank/DDBJ databases">
        <title>Detecting global and local adaptation in a worldwide sample of Helicobacter pylori genomes.</title>
        <authorList>
            <person name="Montano V."/>
            <person name="Didelot X."/>
            <person name="Foll M."/>
            <person name="Linz B."/>
            <person name="Reinhardt R."/>
            <person name="Suerbaum S."/>
            <person name="Moodley Y."/>
            <person name="Jensen J.D."/>
        </authorList>
    </citation>
    <scope>NUCLEOTIDE SEQUENCE [LARGE SCALE GENOMIC DNA]</scope>
    <source>
        <strain evidence="18">ausabrJ05</strain>
        <strain evidence="9">AusabrJ05</strain>
        <strain evidence="10 19">K26A1</strain>
    </source>
</reference>
<dbReference type="Gene3D" id="1.10.3720.10">
    <property type="entry name" value="MetI-like"/>
    <property type="match status" value="1"/>
</dbReference>
<evidence type="ECO:0000313" key="20">
    <source>
        <dbReference type="Proteomes" id="UP000244700"/>
    </source>
</evidence>
<feature type="transmembrane region" description="Helical" evidence="7">
    <location>
        <begin position="125"/>
        <end position="143"/>
    </location>
</feature>
<dbReference type="eggNOG" id="COG1173">
    <property type="taxonomic scope" value="Bacteria"/>
</dbReference>
<dbReference type="SUPFAM" id="SSF161098">
    <property type="entry name" value="MetI-like"/>
    <property type="match status" value="1"/>
</dbReference>
<evidence type="ECO:0000256" key="2">
    <source>
        <dbReference type="ARBA" id="ARBA00022448"/>
    </source>
</evidence>
<dbReference type="InterPro" id="IPR000515">
    <property type="entry name" value="MetI-like"/>
</dbReference>
<comment type="similarity">
    <text evidence="7">Belongs to the binding-protein-dependent transport system permease family.</text>
</comment>
<proteinExistence type="inferred from homology"/>
<dbReference type="PANTHER" id="PTHR43386">
    <property type="entry name" value="OLIGOPEPTIDE TRANSPORT SYSTEM PERMEASE PROTEIN APPC"/>
    <property type="match status" value="1"/>
</dbReference>
<dbReference type="EMBL" id="QBQT01000360">
    <property type="protein sequence ID" value="PUD75569.1"/>
    <property type="molecule type" value="Genomic_DNA"/>
</dbReference>
<reference evidence="11 17" key="2">
    <citation type="submission" date="2015-08" db="EMBL/GenBank/DDBJ databases">
        <title>Comparative genomics of Helicobacter pylori strains.</title>
        <authorList>
            <person name="Kumar N."/>
            <person name="Albert M.J."/>
            <person name="Al-Akbal H.M."/>
            <person name="Ahmed N."/>
        </authorList>
    </citation>
    <scope>NUCLEOTIDE SEQUENCE [LARGE SCALE GENOMIC DNA]</scope>
    <source>
        <strain evidence="11 17">59</strain>
    </source>
</reference>
<evidence type="ECO:0000313" key="22">
    <source>
        <dbReference type="Proteomes" id="UP000319468"/>
    </source>
</evidence>
<feature type="transmembrane region" description="Helical" evidence="7">
    <location>
        <begin position="85"/>
        <end position="113"/>
    </location>
</feature>
<keyword evidence="2 7" id="KW-0813">Transport</keyword>
<sequence length="285" mass="30849">MESFREFIQQFKKNKAAVVGAWIVLLLVVCAIFAPLLAPHDPYVQNAQDRLLKPIWEHGGNAKYLLGTDDLGRDILSRLIYGARISLTIGIVSMGIAVFFGTILGLIAGYFGGKTDAIIMRIMDIMFALPSILLIVIVVAVLGPSLTNAMLAIGFVGIPGFARLVRSSVLGEKEKEYVIASKINGSSHLRLMCKVIFPNCIIPLIVQTTMGFASTVLEAAALSFLGLGAQPPKPEWGAMLMNSMQYIATAPWMLVFPGVMIFLTVMSFNLVGDGIMDALDPKRAS</sequence>
<evidence type="ECO:0000313" key="11">
    <source>
        <dbReference type="EMBL" id="KOS35126.1"/>
    </source>
</evidence>
<dbReference type="AlphaFoldDB" id="A0A024C7N9"/>
<evidence type="ECO:0000313" key="12">
    <source>
        <dbReference type="EMBL" id="MDU9789302.1"/>
    </source>
</evidence>
<dbReference type="InterPro" id="IPR050366">
    <property type="entry name" value="BP-dependent_transpt_permease"/>
</dbReference>
<evidence type="ECO:0000313" key="15">
    <source>
        <dbReference type="EMBL" id="QDY61020.1"/>
    </source>
</evidence>
<evidence type="ECO:0000313" key="23">
    <source>
        <dbReference type="Proteomes" id="UP000320851"/>
    </source>
</evidence>
<reference evidence="15 23" key="7">
    <citation type="journal article" date="2019" name="Sci. Rep.">
        <title>Evolutionary mechanism leading to the multi-cagA genotype in Helicobacter pylori.</title>
        <authorList>
            <person name="Su H."/>
            <person name="Tissera K."/>
            <person name="Jang S."/>
            <person name="Choi Y.H."/>
            <person name="Kim A."/>
            <person name="Cho Y.J."/>
            <person name="Li M."/>
            <person name="Gunawardhana N."/>
            <person name="Merrell D.S."/>
            <person name="Ge L."/>
            <person name="Cha J.H."/>
        </authorList>
    </citation>
    <scope>NUCLEOTIDE SEQUENCE [LARGE SCALE GENOMIC DNA]</scope>
    <source>
        <strain evidence="15 23">B140</strain>
    </source>
</reference>
<evidence type="ECO:0000313" key="9">
    <source>
        <dbReference type="EMBL" id="ANH46562.1"/>
    </source>
</evidence>
<dbReference type="InterPro" id="IPR025966">
    <property type="entry name" value="OppC_N"/>
</dbReference>
<reference evidence="16" key="6">
    <citation type="submission" date="2018-11" db="EMBL/GenBank/DDBJ databases">
        <authorList>
            <person name="Gutierrez A.J."/>
            <person name="Bravo M."/>
        </authorList>
    </citation>
    <scope>NUCLEOTIDE SEQUENCE</scope>
    <source>
        <strain evidence="16">1057</strain>
    </source>
</reference>
<evidence type="ECO:0000256" key="5">
    <source>
        <dbReference type="ARBA" id="ARBA00022989"/>
    </source>
</evidence>
<dbReference type="Proteomes" id="UP000244700">
    <property type="component" value="Unassembled WGS sequence"/>
</dbReference>
<dbReference type="Pfam" id="PF00528">
    <property type="entry name" value="BPD_transp_1"/>
    <property type="match status" value="1"/>
</dbReference>
<dbReference type="EMBL" id="CP011486">
    <property type="protein sequence ID" value="ANH47916.1"/>
    <property type="molecule type" value="Genomic_DNA"/>
</dbReference>
<dbReference type="Proteomes" id="UP000320851">
    <property type="component" value="Chromosome"/>
</dbReference>
<gene>
    <name evidence="9" type="ORF">AA973_01480</name>
    <name evidence="10" type="ORF">AA977_01495</name>
    <name evidence="11" type="ORF">AM496_00650</name>
    <name evidence="13" type="ORF">B0X69_06890</name>
    <name evidence="14" type="ORF">C2R72_05985</name>
    <name evidence="15" type="ORF">CV728_05880</name>
    <name evidence="16" type="ORF">EGW01_03710</name>
    <name evidence="12" type="ORF">RGC53_00375</name>
</gene>
<evidence type="ECO:0000313" key="14">
    <source>
        <dbReference type="EMBL" id="PUD75569.1"/>
    </source>
</evidence>
<organism evidence="16 21">
    <name type="scientific">Helicobacter pylori</name>
    <name type="common">Campylobacter pylori</name>
    <dbReference type="NCBI Taxonomy" id="210"/>
    <lineage>
        <taxon>Bacteria</taxon>
        <taxon>Pseudomonadati</taxon>
        <taxon>Campylobacterota</taxon>
        <taxon>Epsilonproteobacteria</taxon>
        <taxon>Campylobacterales</taxon>
        <taxon>Helicobacteraceae</taxon>
        <taxon>Helicobacter</taxon>
    </lineage>
</organism>
<dbReference type="GO" id="GO:0005886">
    <property type="term" value="C:plasma membrane"/>
    <property type="evidence" value="ECO:0007669"/>
    <property type="project" value="UniProtKB-SubCell"/>
</dbReference>
<feature type="transmembrane region" description="Helical" evidence="7">
    <location>
        <begin position="149"/>
        <end position="165"/>
    </location>
</feature>
<reference evidence="14 20" key="5">
    <citation type="submission" date="2018-01" db="EMBL/GenBank/DDBJ databases">
        <title>Helicobacter pylori genome-wide association study shows promise for predicting gastric cancer risk.</title>
        <authorList>
            <person name="Berthenet E."/>
            <person name="Yahara K."/>
            <person name="Thorell K."/>
            <person name="Pascoe B."/>
            <person name="Meric G."/>
            <person name="Mikhail J.M."/>
            <person name="Engstrand L."/>
            <person name="Enroth H."/>
            <person name="Burette A."/>
            <person name="Megraud F."/>
            <person name="Atherton J."/>
            <person name="Smith S."/>
            <person name="Wilkinson T.S."/>
            <person name="Hitchings M.D."/>
            <person name="Falush D."/>
            <person name="Sheppard S.K."/>
        </authorList>
    </citation>
    <scope>NUCLEOTIDE SEQUENCE [LARGE SCALE GENOMIC DNA]</scope>
    <source>
        <strain evidence="14 20">GIL237</strain>
    </source>
</reference>
<protein>
    <submittedName>
        <fullName evidence="16">ABC transporter permease</fullName>
    </submittedName>
    <submittedName>
        <fullName evidence="9">Diguanylate cyclase</fullName>
    </submittedName>
</protein>
<evidence type="ECO:0000256" key="6">
    <source>
        <dbReference type="ARBA" id="ARBA00023136"/>
    </source>
</evidence>
<evidence type="ECO:0000313" key="13">
    <source>
        <dbReference type="EMBL" id="OOQ30907.1"/>
    </source>
</evidence>
<evidence type="ECO:0000256" key="7">
    <source>
        <dbReference type="RuleBase" id="RU363032"/>
    </source>
</evidence>
<evidence type="ECO:0000256" key="1">
    <source>
        <dbReference type="ARBA" id="ARBA00004651"/>
    </source>
</evidence>
<keyword evidence="4 7" id="KW-0812">Transmembrane</keyword>
<accession>A0A024C7N9</accession>
<dbReference type="EMBL" id="CP024948">
    <property type="protein sequence ID" value="QDY61020.1"/>
    <property type="molecule type" value="Genomic_DNA"/>
</dbReference>
<dbReference type="RefSeq" id="WP_000443370.1">
    <property type="nucleotide sequence ID" value="NZ_BSKV01000003.1"/>
</dbReference>
<dbReference type="Proteomes" id="UP000319468">
    <property type="component" value="Unassembled WGS sequence"/>
</dbReference>
<dbReference type="EMBL" id="MUPM01000237">
    <property type="protein sequence ID" value="OOQ30907.1"/>
    <property type="molecule type" value="Genomic_DNA"/>
</dbReference>
<dbReference type="PROSITE" id="PS50928">
    <property type="entry name" value="ABC_TM1"/>
    <property type="match status" value="1"/>
</dbReference>
<dbReference type="InterPro" id="IPR035906">
    <property type="entry name" value="MetI-like_sf"/>
</dbReference>
<reference evidence="13 22" key="3">
    <citation type="journal article" date="2017" name="Front. Cell. Infect. Microbiol.">
        <title>Whole Genome Sequence and Phylogenetic Analysis Show Helicobacter pylori Strains from Latin America Have Followed a Unique Evolution Pathway.</title>
        <authorList>
            <person name="Munoz-Ramirez Z.Y."/>
            <person name="Mendez-Tenorio A."/>
            <person name="Kato I."/>
            <person name="Bravo M.M."/>
            <person name="Rizzato C."/>
            <person name="Thorell K."/>
            <person name="Torres R.C."/>
            <person name="Aviles-Jimenez F."/>
            <person name="Camorlinga M."/>
            <person name="Canzian F."/>
            <person name="Torres J."/>
        </authorList>
    </citation>
    <scope>NUCLEOTIDE SEQUENCE [LARGE SCALE GENOMIC DNA]</scope>
    <source>
        <strain evidence="13 22">CM22347</strain>
    </source>
</reference>
<evidence type="ECO:0000259" key="8">
    <source>
        <dbReference type="PROSITE" id="PS50928"/>
    </source>
</evidence>
<dbReference type="EMBL" id="RPFT01000006">
    <property type="protein sequence ID" value="RPF68224.1"/>
    <property type="molecule type" value="Genomic_DNA"/>
</dbReference>
<dbReference type="EMBL" id="JAVKQK010000001">
    <property type="protein sequence ID" value="MDU9789302.1"/>
    <property type="molecule type" value="Genomic_DNA"/>
</dbReference>
<evidence type="ECO:0000256" key="4">
    <source>
        <dbReference type="ARBA" id="ARBA00022692"/>
    </source>
</evidence>
<reference evidence="12" key="8">
    <citation type="submission" date="2023-08" db="EMBL/GenBank/DDBJ databases">
        <title>First insite into the whole-genome sequence variations in clarithromycin resistant Helicobacter pylori clinical isolates in Russia.</title>
        <authorList>
            <person name="Starkova D.A."/>
            <person name="Svarval A.V."/>
            <person name="Polev D.E."/>
            <person name="Saitova A.T."/>
            <person name="Gladyshev N.S."/>
            <person name="Egorova S.A."/>
        </authorList>
    </citation>
    <scope>NUCLEOTIDE SEQUENCE</scope>
    <source>
        <strain evidence="12">HP96</strain>
    </source>
</reference>
<dbReference type="EMBL" id="LIXH01000005">
    <property type="protein sequence ID" value="KOS35126.1"/>
    <property type="molecule type" value="Genomic_DNA"/>
</dbReference>
<feature type="domain" description="ABC transmembrane type-1" evidence="8">
    <location>
        <begin position="83"/>
        <end position="272"/>
    </location>
</feature>
<evidence type="ECO:0000256" key="3">
    <source>
        <dbReference type="ARBA" id="ARBA00022475"/>
    </source>
</evidence>
<dbReference type="Proteomes" id="UP000078049">
    <property type="component" value="Chromosome"/>
</dbReference>